<proteinExistence type="predicted"/>
<dbReference type="EMBL" id="OIVN01000014">
    <property type="protein sequence ID" value="SPC72614.1"/>
    <property type="molecule type" value="Genomic_DNA"/>
</dbReference>
<reference evidence="2" key="1">
    <citation type="submission" date="2018-02" db="EMBL/GenBank/DDBJ databases">
        <authorList>
            <person name="Cohen D.B."/>
            <person name="Kent A.D."/>
        </authorList>
    </citation>
    <scope>NUCLEOTIDE SEQUENCE</scope>
</reference>
<protein>
    <recommendedName>
        <fullName evidence="3">Secreted protein</fullName>
    </recommendedName>
</protein>
<evidence type="ECO:0000256" key="1">
    <source>
        <dbReference type="SAM" id="SignalP"/>
    </source>
</evidence>
<dbReference type="AlphaFoldDB" id="A0A2N9EDA8"/>
<accession>A0A2N9EDA8</accession>
<evidence type="ECO:0008006" key="3">
    <source>
        <dbReference type="Google" id="ProtNLM"/>
    </source>
</evidence>
<feature type="chain" id="PRO_5015003118" description="Secreted protein" evidence="1">
    <location>
        <begin position="22"/>
        <end position="273"/>
    </location>
</feature>
<organism evidence="2">
    <name type="scientific">Fagus sylvatica</name>
    <name type="common">Beechnut</name>
    <dbReference type="NCBI Taxonomy" id="28930"/>
    <lineage>
        <taxon>Eukaryota</taxon>
        <taxon>Viridiplantae</taxon>
        <taxon>Streptophyta</taxon>
        <taxon>Embryophyta</taxon>
        <taxon>Tracheophyta</taxon>
        <taxon>Spermatophyta</taxon>
        <taxon>Magnoliopsida</taxon>
        <taxon>eudicotyledons</taxon>
        <taxon>Gunneridae</taxon>
        <taxon>Pentapetalae</taxon>
        <taxon>rosids</taxon>
        <taxon>fabids</taxon>
        <taxon>Fagales</taxon>
        <taxon>Fagaceae</taxon>
        <taxon>Fagus</taxon>
    </lineage>
</organism>
<sequence>MISSIISFLSLFGAGVPWALGRALAVVDAWHCPQIDEGAPVSDPTPPTKLYSSCKFQSSAPSLYGRHRTLRFDYIGFPVSPWLRGLAKICLKFTPNGEPEKAEGHENSNVHPLTGLPVNFIIGVPRRGVKASESSVPGMDGSVLKPIKPPEGHITQRVGLPIIRSMIAGSFARSILERRILAGRECCPLNSRREVAMGDWFATGSRPDSDLFSPVYAQGIFFPSSSLSCFVWNFFSGPCGLPLIVIVWDNDESFHTNQSGFSTSAFSTSVGHL</sequence>
<feature type="signal peptide" evidence="1">
    <location>
        <begin position="1"/>
        <end position="21"/>
    </location>
</feature>
<keyword evidence="1" id="KW-0732">Signal</keyword>
<evidence type="ECO:0000313" key="2">
    <source>
        <dbReference type="EMBL" id="SPC72614.1"/>
    </source>
</evidence>
<name>A0A2N9EDA8_FAGSY</name>
<gene>
    <name evidence="2" type="ORF">FSB_LOCUS496</name>
</gene>